<accession>A0A6G8IUH4</accession>
<reference evidence="1" key="1">
    <citation type="submission" date="2019-07" db="EMBL/GenBank/DDBJ databases">
        <authorList>
            <person name="Muller E."/>
        </authorList>
    </citation>
    <scope>NUCLEOTIDE SEQUENCE</scope>
    <source>
        <strain evidence="1">CSSV-CI303-09</strain>
    </source>
</reference>
<name>A0A6G8IUH4_9VIRU</name>
<evidence type="ECO:0000313" key="1">
    <source>
        <dbReference type="EMBL" id="QIM56927.1"/>
    </source>
</evidence>
<protein>
    <submittedName>
        <fullName evidence="1">ORF5 protein</fullName>
    </submittedName>
</protein>
<dbReference type="EMBL" id="MN179343">
    <property type="protein sequence ID" value="QIM56927.1"/>
    <property type="molecule type" value="Genomic_DNA"/>
</dbReference>
<organism evidence="1">
    <name type="scientific">Cacao swollen shoot Togo B virus</name>
    <dbReference type="NCBI Taxonomy" id="2560363"/>
    <lineage>
        <taxon>Viruses</taxon>
        <taxon>Riboviria</taxon>
        <taxon>Pararnavirae</taxon>
        <taxon>Artverviricota</taxon>
        <taxon>Revtraviricetes</taxon>
        <taxon>Ortervirales</taxon>
        <taxon>Caulimoviridae</taxon>
        <taxon>Badnavirus</taxon>
        <taxon>Badnavirus etainflatheobromae</taxon>
    </lineage>
</organism>
<sequence>MMMMNAQRILRRIPLVVLSAIRWKSNRKSKKQSNGATCYTTSTWFYISQKLDALSRSKLSLIPEQLPVASTSTLFLRQQLNRTPFWFNLEASIPPNQWIKSSNTGE</sequence>
<proteinExistence type="predicted"/>